<keyword evidence="10" id="KW-1185">Reference proteome</keyword>
<evidence type="ECO:0000256" key="7">
    <source>
        <dbReference type="SAM" id="SignalP"/>
    </source>
</evidence>
<dbReference type="EMBL" id="PVBT01000008">
    <property type="protein sequence ID" value="PRD50253.1"/>
    <property type="molecule type" value="Genomic_DNA"/>
</dbReference>
<comment type="caution">
    <text evidence="9">The sequence shown here is derived from an EMBL/GenBank/DDBJ whole genome shotgun (WGS) entry which is preliminary data.</text>
</comment>
<evidence type="ECO:0000313" key="9">
    <source>
        <dbReference type="EMBL" id="PRD50253.1"/>
    </source>
</evidence>
<dbReference type="InterPro" id="IPR058136">
    <property type="entry name" value="AmpC"/>
</dbReference>
<feature type="domain" description="Beta-lactamase-related" evidence="8">
    <location>
        <begin position="37"/>
        <end position="381"/>
    </location>
</feature>
<dbReference type="InterPro" id="IPR001586">
    <property type="entry name" value="Beta-lactam_class-C_AS"/>
</dbReference>
<accession>A0A2S9JBT6</accession>
<keyword evidence="4 6" id="KW-0378">Hydrolase</keyword>
<evidence type="ECO:0000259" key="8">
    <source>
        <dbReference type="Pfam" id="PF00144"/>
    </source>
</evidence>
<feature type="chain" id="PRO_5015615435" description="Beta-lactamase" evidence="7">
    <location>
        <begin position="26"/>
        <end position="392"/>
    </location>
</feature>
<dbReference type="NCBIfam" id="NF033085">
    <property type="entry name" value="bla_class_C"/>
    <property type="match status" value="1"/>
</dbReference>
<keyword evidence="5 6" id="KW-0046">Antibiotic resistance</keyword>
<evidence type="ECO:0000256" key="1">
    <source>
        <dbReference type="ARBA" id="ARBA00001526"/>
    </source>
</evidence>
<evidence type="ECO:0000256" key="3">
    <source>
        <dbReference type="ARBA" id="ARBA00012865"/>
    </source>
</evidence>
<sequence length="392" mass="42227">MLPKATRVLVSILLAACAPATIGHAAGKPAATVRAVVDAAIRPIMEKYNIPGMAVAITIKGKPYLFDYGVSSRETGKPVNAQTLFEIGSISKTFVVTLAAYAQAGGQLSLSDKTSKYLPSMRDTAFGNVSLMHLGTHTPGGFPIQVPAEVKNDGQLMTYLQNWKPAYAAGTYRTYANPSIGMLGYITAKAMNRDFAALMEGQLFPALGLKSTYIDVPGTKMADYAQGYTAKDVPVRVSKAVLSAEAYGVKTTSTDLIRFIEANMKLAKLEGKLQRAIADTHTGYFKAGAMTQDLIWEQYAYPVDLNTLLRGNSPDMLKPTPVSALTPPQPARDDVLINKTGSTNGFGGYVAFVPKKQFGIVILANKYYPNAERIRMAYQILTRLDANDGASE</sequence>
<gene>
    <name evidence="9" type="ORF">C5750_23370</name>
</gene>
<dbReference type="InterPro" id="IPR050491">
    <property type="entry name" value="AmpC-like"/>
</dbReference>
<evidence type="ECO:0000256" key="4">
    <source>
        <dbReference type="ARBA" id="ARBA00022801"/>
    </source>
</evidence>
<dbReference type="InterPro" id="IPR012338">
    <property type="entry name" value="Beta-lactam/transpept-like"/>
</dbReference>
<dbReference type="GO" id="GO:0046677">
    <property type="term" value="P:response to antibiotic"/>
    <property type="evidence" value="ECO:0007669"/>
    <property type="project" value="UniProtKB-UniRule"/>
</dbReference>
<dbReference type="PROSITE" id="PS00336">
    <property type="entry name" value="BETA_LACTAMASE_C"/>
    <property type="match status" value="1"/>
</dbReference>
<evidence type="ECO:0000256" key="5">
    <source>
        <dbReference type="ARBA" id="ARBA00023251"/>
    </source>
</evidence>
<dbReference type="InterPro" id="IPR001466">
    <property type="entry name" value="Beta-lactam-related"/>
</dbReference>
<name>A0A2S9JBT6_9HYPH</name>
<dbReference type="GO" id="GO:0008800">
    <property type="term" value="F:beta-lactamase activity"/>
    <property type="evidence" value="ECO:0007669"/>
    <property type="project" value="UniProtKB-UniRule"/>
</dbReference>
<dbReference type="SUPFAM" id="SSF56601">
    <property type="entry name" value="beta-lactamase/transpeptidase-like"/>
    <property type="match status" value="1"/>
</dbReference>
<dbReference type="Gene3D" id="3.40.710.10">
    <property type="entry name" value="DD-peptidase/beta-lactamase superfamily"/>
    <property type="match status" value="1"/>
</dbReference>
<proteinExistence type="inferred from homology"/>
<comment type="catalytic activity">
    <reaction evidence="1 6">
        <text>a beta-lactam + H2O = a substituted beta-amino acid</text>
        <dbReference type="Rhea" id="RHEA:20401"/>
        <dbReference type="ChEBI" id="CHEBI:15377"/>
        <dbReference type="ChEBI" id="CHEBI:35627"/>
        <dbReference type="ChEBI" id="CHEBI:140347"/>
        <dbReference type="EC" id="3.5.2.6"/>
    </reaction>
</comment>
<keyword evidence="7" id="KW-0732">Signal</keyword>
<evidence type="ECO:0000313" key="10">
    <source>
        <dbReference type="Proteomes" id="UP000238563"/>
    </source>
</evidence>
<feature type="signal peptide" evidence="7">
    <location>
        <begin position="1"/>
        <end position="25"/>
    </location>
</feature>
<evidence type="ECO:0000256" key="6">
    <source>
        <dbReference type="RuleBase" id="RU361140"/>
    </source>
</evidence>
<protein>
    <recommendedName>
        <fullName evidence="3 6">Beta-lactamase</fullName>
        <ecNumber evidence="3 6">3.5.2.6</ecNumber>
    </recommendedName>
</protein>
<dbReference type="AlphaFoldDB" id="A0A2S9JBT6"/>
<evidence type="ECO:0000256" key="2">
    <source>
        <dbReference type="ARBA" id="ARBA00007840"/>
    </source>
</evidence>
<reference evidence="9 10" key="1">
    <citation type="submission" date="2018-02" db="EMBL/GenBank/DDBJ databases">
        <title>The draft genome of Phyllobacterium myrsinacearum DSM5892.</title>
        <authorList>
            <person name="Li L."/>
            <person name="Liu L."/>
            <person name="Zhang X."/>
            <person name="Wang T."/>
        </authorList>
    </citation>
    <scope>NUCLEOTIDE SEQUENCE [LARGE SCALE GENOMIC DNA]</scope>
    <source>
        <strain evidence="9 10">DSM 5892</strain>
    </source>
</reference>
<dbReference type="EC" id="3.5.2.6" evidence="3 6"/>
<dbReference type="OrthoDB" id="5377431at2"/>
<comment type="similarity">
    <text evidence="2 6">Belongs to the class-C beta-lactamase family.</text>
</comment>
<dbReference type="PANTHER" id="PTHR46825:SF8">
    <property type="entry name" value="BETA-LACTAMASE-RELATED"/>
    <property type="match status" value="1"/>
</dbReference>
<dbReference type="GO" id="GO:0030288">
    <property type="term" value="C:outer membrane-bounded periplasmic space"/>
    <property type="evidence" value="ECO:0007669"/>
    <property type="project" value="InterPro"/>
</dbReference>
<dbReference type="GO" id="GO:0017001">
    <property type="term" value="P:antibiotic catabolic process"/>
    <property type="evidence" value="ECO:0007669"/>
    <property type="project" value="InterPro"/>
</dbReference>
<dbReference type="RefSeq" id="WP_105737270.1">
    <property type="nucleotide sequence ID" value="NZ_PVBT01000008.1"/>
</dbReference>
<dbReference type="Proteomes" id="UP000238563">
    <property type="component" value="Unassembled WGS sequence"/>
</dbReference>
<dbReference type="PANTHER" id="PTHR46825">
    <property type="entry name" value="D-ALANYL-D-ALANINE-CARBOXYPEPTIDASE/ENDOPEPTIDASE AMPH"/>
    <property type="match status" value="1"/>
</dbReference>
<dbReference type="Pfam" id="PF00144">
    <property type="entry name" value="Beta-lactamase"/>
    <property type="match status" value="1"/>
</dbReference>
<organism evidence="9 10">
    <name type="scientific">Phyllobacterium myrsinacearum</name>
    <dbReference type="NCBI Taxonomy" id="28101"/>
    <lineage>
        <taxon>Bacteria</taxon>
        <taxon>Pseudomonadati</taxon>
        <taxon>Pseudomonadota</taxon>
        <taxon>Alphaproteobacteria</taxon>
        <taxon>Hyphomicrobiales</taxon>
        <taxon>Phyllobacteriaceae</taxon>
        <taxon>Phyllobacterium</taxon>
    </lineage>
</organism>